<sequence length="237" mass="27228">MNSFLEFKKIKRTGLSITFISGGLLAATIPILRLVLQKEKSLANVEPIGKLLTDNWLMMGLLNSFLIITGACLLYSIEYSDHGLEKLKTLPIKESSLFFNKIFLLMFFSLIMLFLEMIAMIVAIQQWSDFYEGFGIELMKNFGFFFLMLLPTVFLALIISSLFENIWISLGINVTAVFLATMIYQKNFWLSLFPFAFSFQILEETNQDMYRIAAAIVEIVIFSFIELLIIKVRRDVA</sequence>
<protein>
    <submittedName>
        <fullName evidence="2">ABC transporter permease</fullName>
    </submittedName>
</protein>
<dbReference type="Pfam" id="PF12730">
    <property type="entry name" value="ABC2_membrane_4"/>
    <property type="match status" value="1"/>
</dbReference>
<feature type="transmembrane region" description="Helical" evidence="1">
    <location>
        <begin position="56"/>
        <end position="77"/>
    </location>
</feature>
<feature type="transmembrane region" description="Helical" evidence="1">
    <location>
        <begin position="170"/>
        <end position="189"/>
    </location>
</feature>
<dbReference type="AlphaFoldDB" id="A0A3G5FHX3"/>
<reference evidence="2 3" key="1">
    <citation type="journal article" date="2012" name="Int. J. Syst. Evol. Microbiol.">
        <title>Characterization of Tetragenococcus strains from sugar thick juice reveals a novel species, Tetragenococcus osmophilus sp. nov., and divides Tetragenococcus halophilus into two subspecies, T. halophilus subsp. halophilus subsp. nov. and T. halophilus subsp. flandriensis subsp. nov.</title>
        <authorList>
            <person name="Juste A."/>
            <person name="Van Trappen S."/>
            <person name="Verreth C."/>
            <person name="Cleenwerck I."/>
            <person name="De Vos P."/>
            <person name="Lievens B."/>
            <person name="Willems K.A."/>
        </authorList>
    </citation>
    <scope>NUCLEOTIDE SEQUENCE [LARGE SCALE GENOMIC DNA]</scope>
    <source>
        <strain evidence="2 3">LMG 26042</strain>
    </source>
</reference>
<keyword evidence="1" id="KW-0472">Membrane</keyword>
<accession>A0A3G5FHX3</accession>
<evidence type="ECO:0000313" key="3">
    <source>
        <dbReference type="Proteomes" id="UP000280475"/>
    </source>
</evidence>
<evidence type="ECO:0000256" key="1">
    <source>
        <dbReference type="SAM" id="Phobius"/>
    </source>
</evidence>
<feature type="transmembrane region" description="Helical" evidence="1">
    <location>
        <begin position="209"/>
        <end position="230"/>
    </location>
</feature>
<name>A0A3G5FHX3_TETHA</name>
<feature type="transmembrane region" description="Helical" evidence="1">
    <location>
        <begin position="144"/>
        <end position="163"/>
    </location>
</feature>
<dbReference type="RefSeq" id="WP_103892231.1">
    <property type="nucleotide sequence ID" value="NZ_CP027768.1"/>
</dbReference>
<proteinExistence type="predicted"/>
<gene>
    <name evidence="2" type="ORF">C7H83_05395</name>
</gene>
<dbReference type="EMBL" id="CP027768">
    <property type="protein sequence ID" value="AYW49940.1"/>
    <property type="molecule type" value="Genomic_DNA"/>
</dbReference>
<dbReference type="Proteomes" id="UP000280475">
    <property type="component" value="Chromosome"/>
</dbReference>
<organism evidence="2 3">
    <name type="scientific">Tetragenococcus halophilus</name>
    <name type="common">Pediococcus halophilus</name>
    <dbReference type="NCBI Taxonomy" id="51669"/>
    <lineage>
        <taxon>Bacteria</taxon>
        <taxon>Bacillati</taxon>
        <taxon>Bacillota</taxon>
        <taxon>Bacilli</taxon>
        <taxon>Lactobacillales</taxon>
        <taxon>Enterococcaceae</taxon>
        <taxon>Tetragenococcus</taxon>
    </lineage>
</organism>
<keyword evidence="1" id="KW-0812">Transmembrane</keyword>
<keyword evidence="1" id="KW-1133">Transmembrane helix</keyword>
<evidence type="ECO:0000313" key="2">
    <source>
        <dbReference type="EMBL" id="AYW49940.1"/>
    </source>
</evidence>
<feature type="transmembrane region" description="Helical" evidence="1">
    <location>
        <begin position="98"/>
        <end position="124"/>
    </location>
</feature>
<feature type="transmembrane region" description="Helical" evidence="1">
    <location>
        <begin position="12"/>
        <end position="36"/>
    </location>
</feature>